<dbReference type="Pfam" id="PF08308">
    <property type="entry name" value="PEGA"/>
    <property type="match status" value="1"/>
</dbReference>
<evidence type="ECO:0000259" key="4">
    <source>
        <dbReference type="Pfam" id="PF08308"/>
    </source>
</evidence>
<feature type="compositionally biased region" description="Basic and acidic residues" evidence="2">
    <location>
        <begin position="8"/>
        <end position="25"/>
    </location>
</feature>
<evidence type="ECO:0000256" key="2">
    <source>
        <dbReference type="SAM" id="MobiDB-lite"/>
    </source>
</evidence>
<name>A0A5C6XK09_9DELT</name>
<dbReference type="OrthoDB" id="5493489at2"/>
<sequence>MPAVSWRGRPDSGQRRSRGEGRDRGAGQLLASNIVPDRSLATAHPPKGRCGCFETGCWLGCRPKTTGNAMDMRLLLKGRPSMGAVSMVSARSMRRWLAAAAAVMALLFCAPLYAQSSEAALDTVREANDHYDAGEFSRALLKYRQAFDVLEDVRLLYRIGLSYENLGNYARARQTLLRYLELDKDSPVEGRVRAKIDQLRDLEENIQAYLVVDSVPAGATVYLNEYMGEPEGEAPVTMPVGAGENVVTLVFPDRQRLQAVVEVGAGATVERIFQVGSAAPPRQSEELASAEADEVEVHEVEAPIVDERATEEAPAEAAEEEASAEVGEAAEEEVAEAGGDDVIPMPGSERALDRPVRLDRISVAPPWWANTLAVMGFVGSALCGAGAAYGTVNVGQALGCGLVLTGSGFFLLGRDWSGRLPPASQAPGFSDAGAGGSARSFGMSFGGRF</sequence>
<evidence type="ECO:0000313" key="5">
    <source>
        <dbReference type="EMBL" id="TXD38470.1"/>
    </source>
</evidence>
<keyword evidence="3" id="KW-1133">Transmembrane helix</keyword>
<feature type="repeat" description="TPR" evidence="1">
    <location>
        <begin position="153"/>
        <end position="186"/>
    </location>
</feature>
<comment type="caution">
    <text evidence="5">The sequence shown here is derived from an EMBL/GenBank/DDBJ whole genome shotgun (WGS) entry which is preliminary data.</text>
</comment>
<dbReference type="InterPro" id="IPR011990">
    <property type="entry name" value="TPR-like_helical_dom_sf"/>
</dbReference>
<evidence type="ECO:0000313" key="6">
    <source>
        <dbReference type="Proteomes" id="UP000321412"/>
    </source>
</evidence>
<dbReference type="AlphaFoldDB" id="A0A5C6XK09"/>
<keyword evidence="1" id="KW-0802">TPR repeat</keyword>
<feature type="region of interest" description="Disordered" evidence="2">
    <location>
        <begin position="278"/>
        <end position="297"/>
    </location>
</feature>
<dbReference type="EMBL" id="VOSM01000002">
    <property type="protein sequence ID" value="TXD38470.1"/>
    <property type="molecule type" value="Genomic_DNA"/>
</dbReference>
<keyword evidence="3" id="KW-0472">Membrane</keyword>
<feature type="region of interest" description="Disordered" evidence="2">
    <location>
        <begin position="1"/>
        <end position="27"/>
    </location>
</feature>
<dbReference type="Proteomes" id="UP000321412">
    <property type="component" value="Unassembled WGS sequence"/>
</dbReference>
<accession>A0A5C6XK09</accession>
<feature type="compositionally biased region" description="Acidic residues" evidence="2">
    <location>
        <begin position="313"/>
        <end position="325"/>
    </location>
</feature>
<dbReference type="InterPro" id="IPR019734">
    <property type="entry name" value="TPR_rpt"/>
</dbReference>
<dbReference type="Gene3D" id="1.25.40.10">
    <property type="entry name" value="Tetratricopeptide repeat domain"/>
    <property type="match status" value="1"/>
</dbReference>
<feature type="transmembrane region" description="Helical" evidence="3">
    <location>
        <begin position="96"/>
        <end position="114"/>
    </location>
</feature>
<dbReference type="SUPFAM" id="SSF48452">
    <property type="entry name" value="TPR-like"/>
    <property type="match status" value="1"/>
</dbReference>
<organism evidence="5 6">
    <name type="scientific">Lujinxingia vulgaris</name>
    <dbReference type="NCBI Taxonomy" id="2600176"/>
    <lineage>
        <taxon>Bacteria</taxon>
        <taxon>Deltaproteobacteria</taxon>
        <taxon>Bradymonadales</taxon>
        <taxon>Lujinxingiaceae</taxon>
        <taxon>Lujinxingia</taxon>
    </lineage>
</organism>
<dbReference type="InterPro" id="IPR013229">
    <property type="entry name" value="PEGA"/>
</dbReference>
<keyword evidence="6" id="KW-1185">Reference proteome</keyword>
<feature type="domain" description="PEGA" evidence="4">
    <location>
        <begin position="210"/>
        <end position="271"/>
    </location>
</feature>
<proteinExistence type="predicted"/>
<gene>
    <name evidence="5" type="ORF">FRC98_06195</name>
</gene>
<dbReference type="PROSITE" id="PS50005">
    <property type="entry name" value="TPR"/>
    <property type="match status" value="1"/>
</dbReference>
<keyword evidence="3" id="KW-0812">Transmembrane</keyword>
<evidence type="ECO:0000256" key="1">
    <source>
        <dbReference type="PROSITE-ProRule" id="PRU00339"/>
    </source>
</evidence>
<feature type="region of interest" description="Disordered" evidence="2">
    <location>
        <begin position="306"/>
        <end position="325"/>
    </location>
</feature>
<protein>
    <submittedName>
        <fullName evidence="5">PEGA domain-containing protein</fullName>
    </submittedName>
</protein>
<evidence type="ECO:0000256" key="3">
    <source>
        <dbReference type="SAM" id="Phobius"/>
    </source>
</evidence>
<reference evidence="5 6" key="1">
    <citation type="submission" date="2019-08" db="EMBL/GenBank/DDBJ databases">
        <title>Bradymonadales sp. TMQ4.</title>
        <authorList>
            <person name="Liang Q."/>
        </authorList>
    </citation>
    <scope>NUCLEOTIDE SEQUENCE [LARGE SCALE GENOMIC DNA]</scope>
    <source>
        <strain evidence="5 6">TMQ4</strain>
    </source>
</reference>